<evidence type="ECO:0000256" key="2">
    <source>
        <dbReference type="ARBA" id="ARBA00023015"/>
    </source>
</evidence>
<dbReference type="PANTHER" id="PTHR30126:SF88">
    <property type="entry name" value="TRANSCRIPTIONAL REGULATOR-RELATED"/>
    <property type="match status" value="1"/>
</dbReference>
<evidence type="ECO:0000256" key="3">
    <source>
        <dbReference type="ARBA" id="ARBA00023125"/>
    </source>
</evidence>
<evidence type="ECO:0000256" key="4">
    <source>
        <dbReference type="ARBA" id="ARBA00023163"/>
    </source>
</evidence>
<dbReference type="RefSeq" id="WP_188952847.1">
    <property type="nucleotide sequence ID" value="NZ_BMQW01000001.1"/>
</dbReference>
<sequence length="300" mass="33882">MLRVSLEQWRMFKLVAEYGGFNQASQAIYKSQSSIHNAVHKLEDTLNIKVFRIEGRKTLLTPAGEMLLRRANYLLEEASRVEAIGQTLADGVETSLRIAVDEIFPQQILFQALENTSALYPMLRIELIESILTGAKEHLENHEVDIAVSPIVIKDLFSEELCQIEFLAVASPYHPLFEIDRDLTVEDLKSYRQIVVRDSASSKRNDEGWLGANQRWTVSHMNTSMQLIKQGLGFAWLPSSSIVDALEKHELKQLPLAIGVSRKVNLHLLFLDGDKLGPAARTFIGELRHLSLNLPVSDRL</sequence>
<dbReference type="Gene3D" id="1.10.10.10">
    <property type="entry name" value="Winged helix-like DNA-binding domain superfamily/Winged helix DNA-binding domain"/>
    <property type="match status" value="1"/>
</dbReference>
<dbReference type="InterPro" id="IPR036390">
    <property type="entry name" value="WH_DNA-bd_sf"/>
</dbReference>
<evidence type="ECO:0000313" key="7">
    <source>
        <dbReference type="Proteomes" id="UP000654004"/>
    </source>
</evidence>
<dbReference type="Proteomes" id="UP000654004">
    <property type="component" value="Unassembled WGS sequence"/>
</dbReference>
<organism evidence="6 7">
    <name type="scientific">Shewanella ulleungensis</name>
    <dbReference type="NCBI Taxonomy" id="2282699"/>
    <lineage>
        <taxon>Bacteria</taxon>
        <taxon>Pseudomonadati</taxon>
        <taxon>Pseudomonadota</taxon>
        <taxon>Gammaproteobacteria</taxon>
        <taxon>Alteromonadales</taxon>
        <taxon>Shewanellaceae</taxon>
        <taxon>Shewanella</taxon>
    </lineage>
</organism>
<comment type="similarity">
    <text evidence="1">Belongs to the LysR transcriptional regulatory family.</text>
</comment>
<dbReference type="PANTHER" id="PTHR30126">
    <property type="entry name" value="HTH-TYPE TRANSCRIPTIONAL REGULATOR"/>
    <property type="match status" value="1"/>
</dbReference>
<dbReference type="Gene3D" id="3.40.190.290">
    <property type="match status" value="1"/>
</dbReference>
<reference evidence="7" key="1">
    <citation type="journal article" date="2019" name="Int. J. Syst. Evol. Microbiol.">
        <title>The Global Catalogue of Microorganisms (GCM) 10K type strain sequencing project: providing services to taxonomists for standard genome sequencing and annotation.</title>
        <authorList>
            <consortium name="The Broad Institute Genomics Platform"/>
            <consortium name="The Broad Institute Genome Sequencing Center for Infectious Disease"/>
            <person name="Wu L."/>
            <person name="Ma J."/>
        </authorList>
    </citation>
    <scope>NUCLEOTIDE SEQUENCE [LARGE SCALE GENOMIC DNA]</scope>
    <source>
        <strain evidence="7">JCM 32305</strain>
    </source>
</reference>
<keyword evidence="3" id="KW-0238">DNA-binding</keyword>
<dbReference type="InterPro" id="IPR036388">
    <property type="entry name" value="WH-like_DNA-bd_sf"/>
</dbReference>
<dbReference type="InterPro" id="IPR000847">
    <property type="entry name" value="LysR_HTH_N"/>
</dbReference>
<gene>
    <name evidence="6" type="ORF">GCM10009410_04080</name>
</gene>
<keyword evidence="4" id="KW-0804">Transcription</keyword>
<dbReference type="Pfam" id="PF00126">
    <property type="entry name" value="HTH_1"/>
    <property type="match status" value="1"/>
</dbReference>
<name>A0ABQ2QCD3_9GAMM</name>
<dbReference type="SUPFAM" id="SSF53850">
    <property type="entry name" value="Periplasmic binding protein-like II"/>
    <property type="match status" value="1"/>
</dbReference>
<dbReference type="SUPFAM" id="SSF46785">
    <property type="entry name" value="Winged helix' DNA-binding domain"/>
    <property type="match status" value="1"/>
</dbReference>
<keyword evidence="7" id="KW-1185">Reference proteome</keyword>
<dbReference type="EMBL" id="BMQW01000001">
    <property type="protein sequence ID" value="GGP75190.1"/>
    <property type="molecule type" value="Genomic_DNA"/>
</dbReference>
<feature type="domain" description="HTH lysR-type" evidence="5">
    <location>
        <begin position="4"/>
        <end position="61"/>
    </location>
</feature>
<dbReference type="InterPro" id="IPR005119">
    <property type="entry name" value="LysR_subst-bd"/>
</dbReference>
<dbReference type="PROSITE" id="PS50931">
    <property type="entry name" value="HTH_LYSR"/>
    <property type="match status" value="1"/>
</dbReference>
<evidence type="ECO:0000259" key="5">
    <source>
        <dbReference type="PROSITE" id="PS50931"/>
    </source>
</evidence>
<protein>
    <submittedName>
        <fullName evidence="6">Transcriptional regulator</fullName>
    </submittedName>
</protein>
<evidence type="ECO:0000313" key="6">
    <source>
        <dbReference type="EMBL" id="GGP75190.1"/>
    </source>
</evidence>
<evidence type="ECO:0000256" key="1">
    <source>
        <dbReference type="ARBA" id="ARBA00009437"/>
    </source>
</evidence>
<comment type="caution">
    <text evidence="6">The sequence shown here is derived from an EMBL/GenBank/DDBJ whole genome shotgun (WGS) entry which is preliminary data.</text>
</comment>
<dbReference type="Pfam" id="PF03466">
    <property type="entry name" value="LysR_substrate"/>
    <property type="match status" value="1"/>
</dbReference>
<proteinExistence type="inferred from homology"/>
<accession>A0ABQ2QCD3</accession>
<keyword evidence="2" id="KW-0805">Transcription regulation</keyword>